<feature type="domain" description="Major facilitator superfamily (MFS) profile" evidence="9">
    <location>
        <begin position="11"/>
        <end position="506"/>
    </location>
</feature>
<dbReference type="Proteomes" id="UP001597073">
    <property type="component" value="Unassembled WGS sequence"/>
</dbReference>
<comment type="similarity">
    <text evidence="2">Belongs to the major facilitator superfamily. EmrB family.</text>
</comment>
<evidence type="ECO:0000259" key="9">
    <source>
        <dbReference type="PROSITE" id="PS50850"/>
    </source>
</evidence>
<keyword evidence="3" id="KW-0813">Transport</keyword>
<dbReference type="Pfam" id="PF07690">
    <property type="entry name" value="MFS_1"/>
    <property type="match status" value="1"/>
</dbReference>
<comment type="caution">
    <text evidence="10">The sequence shown here is derived from an EMBL/GenBank/DDBJ whole genome shotgun (WGS) entry which is preliminary data.</text>
</comment>
<keyword evidence="6 8" id="KW-1133">Transmembrane helix</keyword>
<gene>
    <name evidence="10" type="ORF">ACFQZI_01005</name>
</gene>
<dbReference type="Gene3D" id="1.20.1250.20">
    <property type="entry name" value="MFS general substrate transporter like domains"/>
    <property type="match status" value="1"/>
</dbReference>
<comment type="subcellular location">
    <subcellularLocation>
        <location evidence="1">Cell membrane</location>
        <topology evidence="1">Multi-pass membrane protein</topology>
    </subcellularLocation>
</comment>
<feature type="transmembrane region" description="Helical" evidence="8">
    <location>
        <begin position="196"/>
        <end position="215"/>
    </location>
</feature>
<dbReference type="InterPro" id="IPR020846">
    <property type="entry name" value="MFS_dom"/>
</dbReference>
<dbReference type="NCBIfam" id="TIGR00711">
    <property type="entry name" value="efflux_EmrB"/>
    <property type="match status" value="1"/>
</dbReference>
<feature type="transmembrane region" description="Helical" evidence="8">
    <location>
        <begin position="47"/>
        <end position="70"/>
    </location>
</feature>
<dbReference type="PANTHER" id="PTHR42718:SF9">
    <property type="entry name" value="MAJOR FACILITATOR SUPERFAMILY MULTIDRUG TRANSPORTER MFSC"/>
    <property type="match status" value="1"/>
</dbReference>
<feature type="transmembrane region" description="Helical" evidence="8">
    <location>
        <begin position="136"/>
        <end position="157"/>
    </location>
</feature>
<keyword evidence="11" id="KW-1185">Reference proteome</keyword>
<feature type="transmembrane region" description="Helical" evidence="8">
    <location>
        <begin position="102"/>
        <end position="124"/>
    </location>
</feature>
<sequence>MAETGFKKWIITITVIMASLLELIDTTIVNVAIPHIQGNLGATLEDIAWVVTGYAVANVIILPMSGWLGGRFGRKQYFLTSIIVFTIASFLCGNATSLDELVIFRILQGIAGGGLISTGQTILIETWPREQIGTATALFGLGAVVGPTVGPTIGGWITENYSWPWIFYVNLPVGALAAFLAYTFINETPKAEKRPIDWWGIGLLAVAVGSLQTILEKGESEDWFATTYIVVLTVTAVLGTLLFIWRELSTEHPIVNFGIMRHRSFAVGMFTSFILGFGLYGSVFVFPVFCQNLLGFNAQQTGELLFPGGLCTIFMMPFIGKMLNKGIPAQFMATGGMFLFFVFTWMLSNSTLATGERDVLIPLLIRGVGMALLFVPLTTLAMADLKGPELGQGSGLNNMMRQLGGSFGIAALTTIIHIRQGFHRSTLIEHVNPYNPAFTERLHMLTQGFIAKGKSVLDATHMAYAAIEGTVIRQTMLLSYDDAYWISGLIMLFSIPLLYLQPFKKLKAVADSH</sequence>
<feature type="transmembrane region" description="Helical" evidence="8">
    <location>
        <begin position="77"/>
        <end position="96"/>
    </location>
</feature>
<proteinExistence type="inferred from homology"/>
<feature type="transmembrane region" description="Helical" evidence="8">
    <location>
        <begin position="483"/>
        <end position="500"/>
    </location>
</feature>
<feature type="transmembrane region" description="Helical" evidence="8">
    <location>
        <begin position="403"/>
        <end position="422"/>
    </location>
</feature>
<evidence type="ECO:0000313" key="11">
    <source>
        <dbReference type="Proteomes" id="UP001597073"/>
    </source>
</evidence>
<evidence type="ECO:0000256" key="7">
    <source>
        <dbReference type="ARBA" id="ARBA00023136"/>
    </source>
</evidence>
<name>A0ABW2ZA83_9SPHI</name>
<dbReference type="PROSITE" id="PS50850">
    <property type="entry name" value="MFS"/>
    <property type="match status" value="1"/>
</dbReference>
<evidence type="ECO:0000313" key="10">
    <source>
        <dbReference type="EMBL" id="MFD0763410.1"/>
    </source>
</evidence>
<feature type="transmembrane region" description="Helical" evidence="8">
    <location>
        <begin position="359"/>
        <end position="382"/>
    </location>
</feature>
<evidence type="ECO:0000256" key="4">
    <source>
        <dbReference type="ARBA" id="ARBA00022475"/>
    </source>
</evidence>
<feature type="transmembrane region" description="Helical" evidence="8">
    <location>
        <begin position="227"/>
        <end position="245"/>
    </location>
</feature>
<feature type="transmembrane region" description="Helical" evidence="8">
    <location>
        <begin position="163"/>
        <end position="184"/>
    </location>
</feature>
<dbReference type="PRINTS" id="PR01036">
    <property type="entry name" value="TCRTETB"/>
</dbReference>
<keyword evidence="4" id="KW-1003">Cell membrane</keyword>
<evidence type="ECO:0000256" key="2">
    <source>
        <dbReference type="ARBA" id="ARBA00008537"/>
    </source>
</evidence>
<evidence type="ECO:0000256" key="8">
    <source>
        <dbReference type="SAM" id="Phobius"/>
    </source>
</evidence>
<organism evidence="10 11">
    <name type="scientific">Mucilaginibacter lutimaris</name>
    <dbReference type="NCBI Taxonomy" id="931629"/>
    <lineage>
        <taxon>Bacteria</taxon>
        <taxon>Pseudomonadati</taxon>
        <taxon>Bacteroidota</taxon>
        <taxon>Sphingobacteriia</taxon>
        <taxon>Sphingobacteriales</taxon>
        <taxon>Sphingobacteriaceae</taxon>
        <taxon>Mucilaginibacter</taxon>
    </lineage>
</organism>
<evidence type="ECO:0000256" key="1">
    <source>
        <dbReference type="ARBA" id="ARBA00004651"/>
    </source>
</evidence>
<dbReference type="PANTHER" id="PTHR42718">
    <property type="entry name" value="MAJOR FACILITATOR SUPERFAMILY MULTIDRUG TRANSPORTER MFSC"/>
    <property type="match status" value="1"/>
</dbReference>
<dbReference type="CDD" id="cd17503">
    <property type="entry name" value="MFS_LmrB_MDR_like"/>
    <property type="match status" value="1"/>
</dbReference>
<dbReference type="EMBL" id="JBHTIA010000003">
    <property type="protein sequence ID" value="MFD0763410.1"/>
    <property type="molecule type" value="Genomic_DNA"/>
</dbReference>
<reference evidence="11" key="1">
    <citation type="journal article" date="2019" name="Int. J. Syst. Evol. Microbiol.">
        <title>The Global Catalogue of Microorganisms (GCM) 10K type strain sequencing project: providing services to taxonomists for standard genome sequencing and annotation.</title>
        <authorList>
            <consortium name="The Broad Institute Genomics Platform"/>
            <consortium name="The Broad Institute Genome Sequencing Center for Infectious Disease"/>
            <person name="Wu L."/>
            <person name="Ma J."/>
        </authorList>
    </citation>
    <scope>NUCLEOTIDE SEQUENCE [LARGE SCALE GENOMIC DNA]</scope>
    <source>
        <strain evidence="11">CCUG 60742</strain>
    </source>
</reference>
<accession>A0ABW2ZA83</accession>
<dbReference type="SUPFAM" id="SSF103473">
    <property type="entry name" value="MFS general substrate transporter"/>
    <property type="match status" value="1"/>
</dbReference>
<keyword evidence="7 8" id="KW-0472">Membrane</keyword>
<dbReference type="InterPro" id="IPR011701">
    <property type="entry name" value="MFS"/>
</dbReference>
<dbReference type="Gene3D" id="1.20.1720.10">
    <property type="entry name" value="Multidrug resistance protein D"/>
    <property type="match status" value="1"/>
</dbReference>
<keyword evidence="5 8" id="KW-0812">Transmembrane</keyword>
<evidence type="ECO:0000256" key="3">
    <source>
        <dbReference type="ARBA" id="ARBA00022448"/>
    </source>
</evidence>
<dbReference type="InterPro" id="IPR004638">
    <property type="entry name" value="EmrB-like"/>
</dbReference>
<feature type="transmembrane region" description="Helical" evidence="8">
    <location>
        <begin position="9"/>
        <end position="35"/>
    </location>
</feature>
<dbReference type="RefSeq" id="WP_377137467.1">
    <property type="nucleotide sequence ID" value="NZ_JBHTIA010000003.1"/>
</dbReference>
<feature type="transmembrane region" description="Helical" evidence="8">
    <location>
        <begin position="265"/>
        <end position="289"/>
    </location>
</feature>
<protein>
    <submittedName>
        <fullName evidence="10">DHA2 family efflux MFS transporter permease subunit</fullName>
    </submittedName>
</protein>
<evidence type="ECO:0000256" key="5">
    <source>
        <dbReference type="ARBA" id="ARBA00022692"/>
    </source>
</evidence>
<feature type="transmembrane region" description="Helical" evidence="8">
    <location>
        <begin position="327"/>
        <end position="347"/>
    </location>
</feature>
<evidence type="ECO:0000256" key="6">
    <source>
        <dbReference type="ARBA" id="ARBA00022989"/>
    </source>
</evidence>
<dbReference type="InterPro" id="IPR036259">
    <property type="entry name" value="MFS_trans_sf"/>
</dbReference>